<dbReference type="Proteomes" id="UP000037777">
    <property type="component" value="Unassembled WGS sequence"/>
</dbReference>
<feature type="transmembrane region" description="Helical" evidence="9">
    <location>
        <begin position="12"/>
        <end position="32"/>
    </location>
</feature>
<dbReference type="OMA" id="MSFIMVW"/>
<evidence type="ECO:0000256" key="5">
    <source>
        <dbReference type="ARBA" id="ARBA00022927"/>
    </source>
</evidence>
<dbReference type="AlphaFoldDB" id="A0A024C9R4"/>
<evidence type="ECO:0000313" key="11">
    <source>
        <dbReference type="EMBL" id="BBI23530.1"/>
    </source>
</evidence>
<dbReference type="Proteomes" id="UP001262343">
    <property type="component" value="Unassembled WGS sequence"/>
</dbReference>
<reference evidence="23 33" key="4">
    <citation type="journal article" date="2017" name="Gut Pathog.">
        <title>Mycobacterium avium subsp. paratuberculosis and associated risk factors for inflammatory bowel disease in Iranian patients.</title>
        <authorList>
            <person name="Zamani S."/>
            <person name="Zali M.R."/>
            <person name="Aghdaei H.A."/>
            <person name="Sechi L.A."/>
            <person name="Niegowska M."/>
            <person name="Caggiu E."/>
            <person name="Keshavarz R."/>
            <person name="Mosavari N."/>
            <person name="Feizabadi M.M."/>
        </authorList>
    </citation>
    <scope>NUCLEOTIDE SEQUENCE [LARGE SCALE GENOMIC DNA]</scope>
    <source>
        <strain evidence="23 33">1057</strain>
    </source>
</reference>
<dbReference type="EMBL" id="MBIS01000020">
    <property type="protein sequence ID" value="PDX18003.1"/>
    <property type="molecule type" value="Genomic_DNA"/>
</dbReference>
<dbReference type="GO" id="GO:0055085">
    <property type="term" value="P:transmembrane transport"/>
    <property type="evidence" value="ECO:0007669"/>
    <property type="project" value="InterPro"/>
</dbReference>
<evidence type="ECO:0000313" key="13">
    <source>
        <dbReference type="EMBL" id="MDU9790608.1"/>
    </source>
</evidence>
<protein>
    <submittedName>
        <fullName evidence="11">Biopolymer transport protein ExbB</fullName>
    </submittedName>
    <submittedName>
        <fullName evidence="12">Biopolymer transporter ExbB</fullName>
    </submittedName>
    <submittedName>
        <fullName evidence="26">TonB-system energizer ExbB</fullName>
    </submittedName>
</protein>
<dbReference type="PANTHER" id="PTHR30625:SF15">
    <property type="entry name" value="BIOPOLYMER TRANSPORT PROTEIN EXBB"/>
    <property type="match status" value="1"/>
</dbReference>
<evidence type="ECO:0000313" key="26">
    <source>
        <dbReference type="EMBL" id="RVZ63518.1"/>
    </source>
</evidence>
<dbReference type="InterPro" id="IPR050790">
    <property type="entry name" value="ExbB/TolQ_transport"/>
</dbReference>
<evidence type="ECO:0000313" key="32">
    <source>
        <dbReference type="Proteomes" id="UP000267086"/>
    </source>
</evidence>
<organism evidence="26 34">
    <name type="scientific">Helicobacter pylori</name>
    <name type="common">Campylobacter pylori</name>
    <dbReference type="NCBI Taxonomy" id="210"/>
    <lineage>
        <taxon>Bacteria</taxon>
        <taxon>Pseudomonadati</taxon>
        <taxon>Campylobacterota</taxon>
        <taxon>Epsilonproteobacteria</taxon>
        <taxon>Campylobacterales</taxon>
        <taxon>Helicobacteraceae</taxon>
        <taxon>Helicobacter</taxon>
    </lineage>
</organism>
<dbReference type="RefSeq" id="WP_000661837.1">
    <property type="nucleotide sequence ID" value="NZ_AP017335.1"/>
</dbReference>
<keyword evidence="2 8" id="KW-0813">Transport</keyword>
<reference evidence="12 27" key="1">
    <citation type="submission" date="2015-08" db="EMBL/GenBank/DDBJ databases">
        <title>Comparative genomics of Helicobacter pylori strains.</title>
        <authorList>
            <person name="Kumar N."/>
            <person name="Albert M.J."/>
            <person name="Al-Akbal H.M."/>
            <person name="Ahmed N."/>
        </authorList>
    </citation>
    <scope>NUCLEOTIDE SEQUENCE [LARGE SCALE GENOMIC DNA]</scope>
    <source>
        <strain evidence="12 27">59</strain>
    </source>
</reference>
<evidence type="ECO:0000259" key="10">
    <source>
        <dbReference type="Pfam" id="PF01618"/>
    </source>
</evidence>
<dbReference type="Proteomes" id="UP000288704">
    <property type="component" value="Unassembled WGS sequence"/>
</dbReference>
<evidence type="ECO:0000313" key="22">
    <source>
        <dbReference type="EMBL" id="RKV28873.1"/>
    </source>
</evidence>
<evidence type="ECO:0000256" key="1">
    <source>
        <dbReference type="ARBA" id="ARBA00004429"/>
    </source>
</evidence>
<evidence type="ECO:0000313" key="34">
    <source>
        <dbReference type="Proteomes" id="UP000288704"/>
    </source>
</evidence>
<evidence type="ECO:0000313" key="30">
    <source>
        <dbReference type="Proteomes" id="UP000220469"/>
    </source>
</evidence>
<dbReference type="EMBL" id="LIXH01000007">
    <property type="protein sequence ID" value="KOS34870.1"/>
    <property type="molecule type" value="Genomic_DNA"/>
</dbReference>
<dbReference type="Proteomes" id="UP000244700">
    <property type="component" value="Unassembled WGS sequence"/>
</dbReference>
<evidence type="ECO:0000313" key="37">
    <source>
        <dbReference type="Proteomes" id="UP000289281"/>
    </source>
</evidence>
<evidence type="ECO:0000256" key="7">
    <source>
        <dbReference type="ARBA" id="ARBA00023136"/>
    </source>
</evidence>
<dbReference type="Proteomes" id="UP000289024">
    <property type="component" value="Unassembled WGS sequence"/>
</dbReference>
<dbReference type="Proteomes" id="UP000318399">
    <property type="component" value="Unassembled WGS sequence"/>
</dbReference>
<dbReference type="EMBL" id="QEGO01000025">
    <property type="protein sequence ID" value="RKV28873.1"/>
    <property type="molecule type" value="Genomic_DNA"/>
</dbReference>
<evidence type="ECO:0000313" key="12">
    <source>
        <dbReference type="EMBL" id="KOS34870.1"/>
    </source>
</evidence>
<evidence type="ECO:0000313" key="20">
    <source>
        <dbReference type="EMBL" id="PUD72026.1"/>
    </source>
</evidence>
<evidence type="ECO:0000313" key="41">
    <source>
        <dbReference type="Proteomes" id="UP000460877"/>
    </source>
</evidence>
<evidence type="ECO:0000313" key="28">
    <source>
        <dbReference type="Proteomes" id="UP000220275"/>
    </source>
</evidence>
<reference evidence="38 39" key="3">
    <citation type="journal article" date="2017" name="Front. Cell. Infect. Microbiol.">
        <title>Whole Genome Sequence and Phylogenetic Analysis Show Helicobacter pylori Strains from Latin America Have Followed a Unique Evolution Pathway.</title>
        <authorList>
            <person name="Munoz-Ramirez Z.Y."/>
            <person name="Mendez-Tenorio A."/>
            <person name="Kato I."/>
            <person name="Bravo M.M."/>
            <person name="Rizzato C."/>
            <person name="Thorell K."/>
            <person name="Torres R.C."/>
            <person name="Aviles-Jimenez F."/>
            <person name="Camorlinga M."/>
            <person name="Canzian F."/>
            <person name="Torres J."/>
        </authorList>
    </citation>
    <scope>NUCLEOTIDE SEQUENCE [LARGE SCALE GENOMIC DNA]</scope>
    <source>
        <strain evidence="15 38">CC26084</strain>
        <strain evidence="16 39">CG22371</strain>
    </source>
</reference>
<dbReference type="EMBL" id="MBJH01000035">
    <property type="protein sequence ID" value="PDX38518.1"/>
    <property type="molecule type" value="Genomic_DNA"/>
</dbReference>
<dbReference type="EMBL" id="MUPB01000002">
    <property type="protein sequence ID" value="OOQ20209.1"/>
    <property type="molecule type" value="Genomic_DNA"/>
</dbReference>
<dbReference type="EMBL" id="QBQT01000518">
    <property type="protein sequence ID" value="PUD72026.1"/>
    <property type="molecule type" value="Genomic_DNA"/>
</dbReference>
<comment type="subcellular location">
    <subcellularLocation>
        <location evidence="1">Cell inner membrane</location>
        <topology evidence="1">Multi-pass membrane protein</topology>
    </subcellularLocation>
    <subcellularLocation>
        <location evidence="8">Membrane</location>
        <topology evidence="8">Multi-pass membrane protein</topology>
    </subcellularLocation>
</comment>
<keyword evidence="5 8" id="KW-0653">Protein transport</keyword>
<evidence type="ECO:0000256" key="2">
    <source>
        <dbReference type="ARBA" id="ARBA00022448"/>
    </source>
</evidence>
<reference evidence="14 41" key="11">
    <citation type="journal article" date="2020" name="J. Clin. Microbiol.">
        <title>Helicobacter pylori infections in the Bronx, New York: Surveying Antibiotic Susceptibility and Strain Lineage by Whole-genome Sequencing.</title>
        <authorList>
            <person name="Saranathan R."/>
            <person name="Levi M.H."/>
            <person name="Wattam A.R."/>
            <person name="Malek A."/>
            <person name="Asare E."/>
            <person name="Behin D.S."/>
            <person name="Pan D.H."/>
            <person name="Jacobs W.R."/>
            <person name="Szymczak W.A."/>
        </authorList>
    </citation>
    <scope>NUCLEOTIDE SEQUENCE [LARGE SCALE GENOMIC DNA]</scope>
    <source>
        <strain evidence="14 41">MHP10</strain>
    </source>
</reference>
<dbReference type="Proteomes" id="UP000289281">
    <property type="component" value="Chromosome"/>
</dbReference>
<sequence length="150" mass="16665">MKEMVDYGIIGFLIFLSVIVIAIAIERLWFFATLRVDDYTDRRKLELALHKRLTLVATIGSNAPYIGLLGTVMGIMLTFMDLGSASGIDTKAIMTNLALALKATGMGLLVAIPAIVIYNLLVRKSEILVTKWDIFHHPVDTQSHEIYNKA</sequence>
<evidence type="ECO:0000313" key="39">
    <source>
        <dbReference type="Proteomes" id="UP000318633"/>
    </source>
</evidence>
<dbReference type="EMBL" id="RJGP01000229">
    <property type="protein sequence ID" value="RVZ39695.1"/>
    <property type="molecule type" value="Genomic_DNA"/>
</dbReference>
<evidence type="ECO:0000256" key="9">
    <source>
        <dbReference type="SAM" id="Phobius"/>
    </source>
</evidence>
<accession>A0A024C9R4</accession>
<keyword evidence="4 9" id="KW-0812">Transmembrane</keyword>
<dbReference type="EMBL" id="MUOR01000014">
    <property type="protein sequence ID" value="OOP96675.1"/>
    <property type="molecule type" value="Genomic_DNA"/>
</dbReference>
<evidence type="ECO:0000313" key="23">
    <source>
        <dbReference type="EMBL" id="RPF68356.1"/>
    </source>
</evidence>
<reference evidence="20 31" key="6">
    <citation type="submission" date="2018-01" db="EMBL/GenBank/DDBJ databases">
        <title>Helicobacter pylori genome-wide association study shows promise for predicting gastric cancer risk.</title>
        <authorList>
            <person name="Berthenet E."/>
            <person name="Yahara K."/>
            <person name="Thorell K."/>
            <person name="Pascoe B."/>
            <person name="Meric G."/>
            <person name="Mikhail J.M."/>
            <person name="Engstrand L."/>
            <person name="Enroth H."/>
            <person name="Burette A."/>
            <person name="Megraud F."/>
            <person name="Atherton J."/>
            <person name="Smith S."/>
            <person name="Wilkinson T.S."/>
            <person name="Hitchings M.D."/>
            <person name="Falush D."/>
            <person name="Sheppard S.K."/>
        </authorList>
    </citation>
    <scope>NUCLEOTIDE SEQUENCE [LARGE SCALE GENOMIC DNA]</scope>
    <source>
        <strain evidence="20 31">GIL237</strain>
    </source>
</reference>
<evidence type="ECO:0000256" key="6">
    <source>
        <dbReference type="ARBA" id="ARBA00022989"/>
    </source>
</evidence>
<dbReference type="EMBL" id="JAVKQK010000028">
    <property type="protein sequence ID" value="MDU9790608.1"/>
    <property type="molecule type" value="Genomic_DNA"/>
</dbReference>
<dbReference type="Proteomes" id="UP000267086">
    <property type="component" value="Unassembled WGS sequence"/>
</dbReference>
<feature type="domain" description="MotA/TolQ/ExbB proton channel" evidence="10">
    <location>
        <begin position="46"/>
        <end position="133"/>
    </location>
</feature>
<evidence type="ECO:0000313" key="35">
    <source>
        <dbReference type="Proteomes" id="UP000289022"/>
    </source>
</evidence>
<dbReference type="InterPro" id="IPR014172">
    <property type="entry name" value="TonB_ExbB_2"/>
</dbReference>
<evidence type="ECO:0000313" key="15">
    <source>
        <dbReference type="EMBL" id="OOP96675.1"/>
    </source>
</evidence>
<dbReference type="Proteomes" id="UP000220275">
    <property type="component" value="Unassembled WGS sequence"/>
</dbReference>
<dbReference type="eggNOG" id="COG0811">
    <property type="taxonomic scope" value="Bacteria"/>
</dbReference>
<evidence type="ECO:0000256" key="3">
    <source>
        <dbReference type="ARBA" id="ARBA00022475"/>
    </source>
</evidence>
<evidence type="ECO:0000313" key="31">
    <source>
        <dbReference type="Proteomes" id="UP000244700"/>
    </source>
</evidence>
<gene>
    <name evidence="26" type="primary">exbB</name>
    <name evidence="11" type="synonym">exbB_3</name>
    <name evidence="12" type="ORF">AM496_00775</name>
    <name evidence="15" type="ORF">B0X41_00895</name>
    <name evidence="16" type="ORF">B0X56_00125</name>
    <name evidence="18" type="ORF">BB413_06760</name>
    <name evidence="17" type="ORF">BB451_01985</name>
    <name evidence="19" type="ORF">BB468_02380</name>
    <name evidence="20" type="ORF">C2R72_08290</name>
    <name evidence="21" type="ORF">CV728_00435</name>
    <name evidence="22" type="ORF">DD751_07735</name>
    <name evidence="25" type="ORF">EC518_05505</name>
    <name evidence="24" type="ORF">EC547_04830</name>
    <name evidence="26" type="ORF">EC574_04925</name>
    <name evidence="23" type="ORF">EGW01_03180</name>
    <name evidence="14" type="ORF">F7218_03235</name>
    <name evidence="11" type="ORF">HPATCC43504_01595</name>
    <name evidence="13" type="ORF">RGC53_07360</name>
</gene>
<evidence type="ECO:0000313" key="33">
    <source>
        <dbReference type="Proteomes" id="UP000275263"/>
    </source>
</evidence>
<dbReference type="EMBL" id="RPFT01000005">
    <property type="protein sequence ID" value="RPF68356.1"/>
    <property type="molecule type" value="Genomic_DNA"/>
</dbReference>
<reference evidence="22 32" key="7">
    <citation type="submission" date="2018-04" db="EMBL/GenBank/DDBJ databases">
        <title>Complete genome sequences of Helicobacter pylori.</title>
        <authorList>
            <person name="Palau M."/>
            <person name="Minana-Galbis D."/>
        </authorList>
    </citation>
    <scope>NUCLEOTIDE SEQUENCE [LARGE SCALE GENOMIC DNA]</scope>
    <source>
        <strain evidence="22 32">B712A</strain>
    </source>
</reference>
<reference evidence="21 40" key="10">
    <citation type="journal article" date="2019" name="Sci. Rep.">
        <title>Evolutionary mechanism leading to the multi-cagA genotype in Helicobacter pylori.</title>
        <authorList>
            <person name="Su H."/>
            <person name="Tissera K."/>
            <person name="Jang S."/>
            <person name="Choi Y.H."/>
            <person name="Kim A."/>
            <person name="Cho Y.J."/>
            <person name="Li M."/>
            <person name="Gunawardhana N."/>
            <person name="Merrell D.S."/>
            <person name="Ge L."/>
            <person name="Cha J.H."/>
        </authorList>
    </citation>
    <scope>NUCLEOTIDE SEQUENCE [LARGE SCALE GENOMIC DNA]</scope>
    <source>
        <strain evidence="21 40">B140</strain>
    </source>
</reference>
<evidence type="ECO:0000313" key="27">
    <source>
        <dbReference type="Proteomes" id="UP000037777"/>
    </source>
</evidence>
<evidence type="ECO:0000313" key="19">
    <source>
        <dbReference type="EMBL" id="PDX38518.1"/>
    </source>
</evidence>
<evidence type="ECO:0000313" key="25">
    <source>
        <dbReference type="EMBL" id="RVZ39695.1"/>
    </source>
</evidence>
<dbReference type="EMBL" id="RJHK01000008">
    <property type="protein sequence ID" value="RVZ34514.1"/>
    <property type="molecule type" value="Genomic_DNA"/>
</dbReference>
<dbReference type="NCBIfam" id="TIGR02805">
    <property type="entry name" value="exbB2"/>
    <property type="match status" value="1"/>
</dbReference>
<keyword evidence="7 9" id="KW-0472">Membrane</keyword>
<dbReference type="InterPro" id="IPR002898">
    <property type="entry name" value="MotA_ExbB_proton_chnl"/>
</dbReference>
<evidence type="ECO:0000313" key="17">
    <source>
        <dbReference type="EMBL" id="PDW29422.1"/>
    </source>
</evidence>
<reference evidence="13" key="12">
    <citation type="submission" date="2023-08" db="EMBL/GenBank/DDBJ databases">
        <title>First insite into the whole-genome sequence variations in clarithromycin resistant Helicobacter pylori clinical isolates in Russia.</title>
        <authorList>
            <person name="Starkova D.A."/>
            <person name="Svarval A.V."/>
            <person name="Polev D.E."/>
            <person name="Saitova A.T."/>
            <person name="Gladyshev N.S."/>
            <person name="Egorova S.A."/>
        </authorList>
    </citation>
    <scope>NUCLEOTIDE SEQUENCE</scope>
    <source>
        <strain evidence="13">HP96</strain>
    </source>
</reference>
<dbReference type="Proteomes" id="UP000289022">
    <property type="component" value="Unassembled WGS sequence"/>
</dbReference>
<feature type="transmembrane region" description="Helical" evidence="9">
    <location>
        <begin position="99"/>
        <end position="121"/>
    </location>
</feature>
<dbReference type="GO" id="GO:0017038">
    <property type="term" value="P:protein import"/>
    <property type="evidence" value="ECO:0007669"/>
    <property type="project" value="TreeGrafter"/>
</dbReference>
<dbReference type="EMBL" id="AP017632">
    <property type="protein sequence ID" value="BBI23530.1"/>
    <property type="molecule type" value="Genomic_DNA"/>
</dbReference>
<dbReference type="Proteomes" id="UP000220405">
    <property type="component" value="Unassembled WGS sequence"/>
</dbReference>
<evidence type="ECO:0000256" key="4">
    <source>
        <dbReference type="ARBA" id="ARBA00022692"/>
    </source>
</evidence>
<proteinExistence type="inferred from homology"/>
<evidence type="ECO:0000313" key="36">
    <source>
        <dbReference type="Proteomes" id="UP000289024"/>
    </source>
</evidence>
<dbReference type="Proteomes" id="UP000460877">
    <property type="component" value="Unassembled WGS sequence"/>
</dbReference>
<dbReference type="GO" id="GO:0005886">
    <property type="term" value="C:plasma membrane"/>
    <property type="evidence" value="ECO:0007669"/>
    <property type="project" value="UniProtKB-SubCell"/>
</dbReference>
<dbReference type="Proteomes" id="UP000318633">
    <property type="component" value="Unassembled WGS sequence"/>
</dbReference>
<evidence type="ECO:0000313" key="38">
    <source>
        <dbReference type="Proteomes" id="UP000318399"/>
    </source>
</evidence>
<dbReference type="EMBL" id="RJIC01000006">
    <property type="protein sequence ID" value="RVZ63518.1"/>
    <property type="molecule type" value="Genomic_DNA"/>
</dbReference>
<evidence type="ECO:0000313" key="14">
    <source>
        <dbReference type="EMBL" id="MUV09912.1"/>
    </source>
</evidence>
<dbReference type="EMBL" id="MBGM01000013">
    <property type="protein sequence ID" value="PDW29422.1"/>
    <property type="molecule type" value="Genomic_DNA"/>
</dbReference>
<evidence type="ECO:0000313" key="18">
    <source>
        <dbReference type="EMBL" id="PDX18003.1"/>
    </source>
</evidence>
<evidence type="ECO:0000313" key="24">
    <source>
        <dbReference type="EMBL" id="RVZ34514.1"/>
    </source>
</evidence>
<evidence type="ECO:0000313" key="16">
    <source>
        <dbReference type="EMBL" id="OOQ20209.1"/>
    </source>
</evidence>
<evidence type="ECO:0000313" key="21">
    <source>
        <dbReference type="EMBL" id="QDY60099.1"/>
    </source>
</evidence>
<dbReference type="EMBL" id="WAEA01000002">
    <property type="protein sequence ID" value="MUV09912.1"/>
    <property type="molecule type" value="Genomic_DNA"/>
</dbReference>
<keyword evidence="6 9" id="KW-1133">Transmembrane helix</keyword>
<reference evidence="28 29" key="5">
    <citation type="journal article" date="2017" name="Gut Pathog.">
        <title>Phylogenomics of Colombian Helicobacter pylori isolates.</title>
        <authorList>
            <person name="Gutierrez-Escobar A.J."/>
            <person name="Trujillo E."/>
            <person name="Acevedo O."/>
            <person name="Bravo M.M."/>
        </authorList>
    </citation>
    <scope>NUCLEOTIDE SEQUENCE [LARGE SCALE GENOMIC DNA]</scope>
    <source>
        <strain evidence="19 29">2021</strain>
        <strain evidence="18 28">22346</strain>
        <strain evidence="17 30">3076</strain>
    </source>
</reference>
<dbReference type="Proteomes" id="UP000320851">
    <property type="component" value="Chromosome"/>
</dbReference>
<dbReference type="Pfam" id="PF01618">
    <property type="entry name" value="MotA_ExbB"/>
    <property type="match status" value="1"/>
</dbReference>
<reference evidence="34 36" key="8">
    <citation type="submission" date="2018-10" db="EMBL/GenBank/DDBJ databases">
        <title>Genetic determinants and prediction of antibiotic resistance phenotypes in Helicobacter pylori.</title>
        <authorList>
            <person name="Wagner K."/>
        </authorList>
    </citation>
    <scope>NUCLEOTIDE SEQUENCE [LARGE SCALE GENOMIC DNA]</scope>
    <source>
        <strain evidence="26 34">ZH117</strain>
        <strain evidence="25 35">ZH70</strain>
        <strain evidence="24 36">ZH97</strain>
    </source>
</reference>
<evidence type="ECO:0000256" key="8">
    <source>
        <dbReference type="RuleBase" id="RU004057"/>
    </source>
</evidence>
<dbReference type="EMBL" id="CP024948">
    <property type="protein sequence ID" value="QDY60099.1"/>
    <property type="molecule type" value="Genomic_DNA"/>
</dbReference>
<dbReference type="PANTHER" id="PTHR30625">
    <property type="entry name" value="PROTEIN TOLQ"/>
    <property type="match status" value="1"/>
</dbReference>
<reference evidence="11 37" key="2">
    <citation type="submission" date="2016-08" db="EMBL/GenBank/DDBJ databases">
        <title>Whole genome shotgun sequence of Helicobacter pylori strain ATCC43504.</title>
        <authorList>
            <person name="Mimuro H."/>
            <person name="Ogura Y."/>
            <person name="Katsura K."/>
            <person name="Hayashi T."/>
        </authorList>
    </citation>
    <scope>NUCLEOTIDE SEQUENCE [LARGE SCALE GENOMIC DNA]</scope>
    <source>
        <strain evidence="37">ATCC 43504</strain>
        <strain evidence="11">ATCC43504</strain>
    </source>
</reference>
<name>A0A024C9R4_HELPX</name>
<dbReference type="Proteomes" id="UP000220469">
    <property type="component" value="Unassembled WGS sequence"/>
</dbReference>
<evidence type="ECO:0000313" key="40">
    <source>
        <dbReference type="Proteomes" id="UP000320851"/>
    </source>
</evidence>
<reference evidence="23" key="9">
    <citation type="submission" date="2018-11" db="EMBL/GenBank/DDBJ databases">
        <authorList>
            <person name="Gutierrez A.J."/>
            <person name="Bravo M."/>
        </authorList>
    </citation>
    <scope>NUCLEOTIDE SEQUENCE</scope>
    <source>
        <strain evidence="23">1057</strain>
    </source>
</reference>
<keyword evidence="3" id="KW-1003">Cell membrane</keyword>
<comment type="similarity">
    <text evidence="8">Belongs to the exbB/tolQ family.</text>
</comment>
<evidence type="ECO:0000313" key="29">
    <source>
        <dbReference type="Proteomes" id="UP000220405"/>
    </source>
</evidence>
<dbReference type="Proteomes" id="UP000275263">
    <property type="component" value="Unassembled WGS sequence"/>
</dbReference>
<feature type="transmembrane region" description="Helical" evidence="9">
    <location>
        <begin position="53"/>
        <end position="79"/>
    </location>
</feature>